<evidence type="ECO:0000256" key="2">
    <source>
        <dbReference type="SAM" id="Phobius"/>
    </source>
</evidence>
<dbReference type="OrthoDB" id="21254at2759"/>
<dbReference type="PROSITE" id="PS50815">
    <property type="entry name" value="HORMA"/>
    <property type="match status" value="1"/>
</dbReference>
<keyword evidence="2" id="KW-0812">Transmembrane</keyword>
<dbReference type="AlphaFoldDB" id="A0A2A9PGN2"/>
<dbReference type="InterPro" id="IPR003511">
    <property type="entry name" value="HORMA_dom"/>
</dbReference>
<dbReference type="Proteomes" id="UP000037136">
    <property type="component" value="Unassembled WGS sequence"/>
</dbReference>
<evidence type="ECO:0000259" key="3">
    <source>
        <dbReference type="PROSITE" id="PS50815"/>
    </source>
</evidence>
<evidence type="ECO:0000313" key="4">
    <source>
        <dbReference type="EMBL" id="PFH60037.1"/>
    </source>
</evidence>
<gene>
    <name evidence="4" type="ORF">XA68_11521</name>
</gene>
<evidence type="ECO:0000313" key="5">
    <source>
        <dbReference type="Proteomes" id="UP000037136"/>
    </source>
</evidence>
<organism evidence="4 5">
    <name type="scientific">Ophiocordyceps unilateralis</name>
    <name type="common">Zombie-ant fungus</name>
    <name type="synonym">Torrubia unilateralis</name>
    <dbReference type="NCBI Taxonomy" id="268505"/>
    <lineage>
        <taxon>Eukaryota</taxon>
        <taxon>Fungi</taxon>
        <taxon>Dikarya</taxon>
        <taxon>Ascomycota</taxon>
        <taxon>Pezizomycotina</taxon>
        <taxon>Sordariomycetes</taxon>
        <taxon>Hypocreomycetidae</taxon>
        <taxon>Hypocreales</taxon>
        <taxon>Ophiocordycipitaceae</taxon>
        <taxon>Ophiocordyceps</taxon>
    </lineage>
</organism>
<comment type="similarity">
    <text evidence="1">Belongs to the MAD2 family.</text>
</comment>
<name>A0A2A9PGN2_OPHUN</name>
<keyword evidence="2" id="KW-0472">Membrane</keyword>
<dbReference type="InterPro" id="IPR036570">
    <property type="entry name" value="HORMA_dom_sf"/>
</dbReference>
<dbReference type="Gene3D" id="3.30.900.10">
    <property type="entry name" value="HORMA domain"/>
    <property type="match status" value="1"/>
</dbReference>
<dbReference type="PANTHER" id="PTHR11842">
    <property type="entry name" value="MITOTIC SPINDLE ASSEMBLY CHECKPOINT PROTEIN MAD2"/>
    <property type="match status" value="1"/>
</dbReference>
<dbReference type="SUPFAM" id="SSF56019">
    <property type="entry name" value="The spindle assembly checkpoint protein mad2"/>
    <property type="match status" value="1"/>
</dbReference>
<dbReference type="STRING" id="268505.A0A2A9PGN2"/>
<dbReference type="EMBL" id="LAZP02000155">
    <property type="protein sequence ID" value="PFH60037.1"/>
    <property type="molecule type" value="Genomic_DNA"/>
</dbReference>
<dbReference type="InterPro" id="IPR045091">
    <property type="entry name" value="Mad2-like"/>
</dbReference>
<accession>A0A2A9PGN2</accession>
<reference evidence="4 5" key="2">
    <citation type="journal article" date="2017" name="Sci. Rep.">
        <title>Ant-infecting Ophiocordyceps genomes reveal a high diversity of potential behavioral manipulation genes and a possible major role for enterotoxins.</title>
        <authorList>
            <person name="de Bekker C."/>
            <person name="Ohm R.A."/>
            <person name="Evans H.C."/>
            <person name="Brachmann A."/>
            <person name="Hughes D.P."/>
        </authorList>
    </citation>
    <scope>NUCLEOTIDE SEQUENCE [LARGE SCALE GENOMIC DNA]</scope>
    <source>
        <strain evidence="4 5">SC16a</strain>
    </source>
</reference>
<evidence type="ECO:0000256" key="1">
    <source>
        <dbReference type="ARBA" id="ARBA00010348"/>
    </source>
</evidence>
<dbReference type="PANTHER" id="PTHR11842:SF10">
    <property type="entry name" value="MITOTIC SPINDLE ASSEMBLY CHECKPOINT PROTEIN MAD2B"/>
    <property type="match status" value="1"/>
</dbReference>
<reference evidence="4 5" key="1">
    <citation type="journal article" date="2015" name="BMC Genomics">
        <title>Gene expression during zombie ant biting behavior reflects the complexity underlying fungal parasitic behavioral manipulation.</title>
        <authorList>
            <person name="de Bekker C."/>
            <person name="Ohm R.A."/>
            <person name="Loreto R.G."/>
            <person name="Sebastian A."/>
            <person name="Albert I."/>
            <person name="Merrow M."/>
            <person name="Brachmann A."/>
            <person name="Hughes D.P."/>
        </authorList>
    </citation>
    <scope>NUCLEOTIDE SEQUENCE [LARGE SCALE GENOMIC DNA]</scope>
    <source>
        <strain evidence="4 5">SC16a</strain>
    </source>
</reference>
<protein>
    <recommendedName>
        <fullName evidence="3">HORMA domain-containing protein</fullName>
    </recommendedName>
</protein>
<feature type="domain" description="HORMA" evidence="3">
    <location>
        <begin position="9"/>
        <end position="218"/>
    </location>
</feature>
<keyword evidence="2" id="KW-1133">Transmembrane helix</keyword>
<comment type="caution">
    <text evidence="4">The sequence shown here is derived from an EMBL/GenBank/DDBJ whole genome shotgun (WGS) entry which is preliminary data.</text>
</comment>
<proteinExistence type="inferred from homology"/>
<feature type="transmembrane region" description="Helical" evidence="2">
    <location>
        <begin position="6"/>
        <end position="28"/>
    </location>
</feature>
<dbReference type="Pfam" id="PF02301">
    <property type="entry name" value="HORMA"/>
    <property type="match status" value="1"/>
</dbReference>
<sequence length="222" mass="24580">MQVPSSQATALISSFGAFLTIAIHTILYHRSLYPRSSFLLARAYNLPVRQSRHPAVCGWVRDAVAAVTLELRRAAVRRVVLSVHEPGRHRLVLERWVFDLDGFPAESLPPPPGEMMGLPLEAAEEAGVVNWDDVHQSWRAALHALALRADMLPPTPEDCSFALALELRLDAKPPTRHPQLWIPSEPQLQPPSGPALPTGSTVPVRSVQAGPMFFECWLERAE</sequence>
<keyword evidence="5" id="KW-1185">Reference proteome</keyword>
<dbReference type="GO" id="GO:0016035">
    <property type="term" value="C:zeta DNA polymerase complex"/>
    <property type="evidence" value="ECO:0007669"/>
    <property type="project" value="TreeGrafter"/>
</dbReference>